<evidence type="ECO:0000313" key="17">
    <source>
        <dbReference type="EMBL" id="TLF40972.1"/>
    </source>
</evidence>
<evidence type="ECO:0000256" key="2">
    <source>
        <dbReference type="ARBA" id="ARBA00004651"/>
    </source>
</evidence>
<dbReference type="SMART" id="SM00304">
    <property type="entry name" value="HAMP"/>
    <property type="match status" value="1"/>
</dbReference>
<dbReference type="OrthoDB" id="1522504at2"/>
<evidence type="ECO:0000256" key="1">
    <source>
        <dbReference type="ARBA" id="ARBA00000085"/>
    </source>
</evidence>
<evidence type="ECO:0000256" key="11">
    <source>
        <dbReference type="ARBA" id="ARBA00022989"/>
    </source>
</evidence>
<name>A0A5R8LUR4_9FLAO</name>
<dbReference type="GO" id="GO:0005886">
    <property type="term" value="C:plasma membrane"/>
    <property type="evidence" value="ECO:0007669"/>
    <property type="project" value="UniProtKB-SubCell"/>
</dbReference>
<dbReference type="CDD" id="cd06225">
    <property type="entry name" value="HAMP"/>
    <property type="match status" value="1"/>
</dbReference>
<dbReference type="FunFam" id="3.30.565.10:FF:000023">
    <property type="entry name" value="PAS domain-containing sensor histidine kinase"/>
    <property type="match status" value="1"/>
</dbReference>
<dbReference type="SUPFAM" id="SSF158472">
    <property type="entry name" value="HAMP domain-like"/>
    <property type="match status" value="1"/>
</dbReference>
<keyword evidence="4" id="KW-1003">Cell membrane</keyword>
<organism evidence="17 18">
    <name type="scientific">Maribacter aurantiacus</name>
    <dbReference type="NCBI Taxonomy" id="1882343"/>
    <lineage>
        <taxon>Bacteria</taxon>
        <taxon>Pseudomonadati</taxon>
        <taxon>Bacteroidota</taxon>
        <taxon>Flavobacteriia</taxon>
        <taxon>Flavobacteriales</taxon>
        <taxon>Flavobacteriaceae</taxon>
        <taxon>Maribacter</taxon>
    </lineage>
</organism>
<dbReference type="GO" id="GO:0000155">
    <property type="term" value="F:phosphorelay sensor kinase activity"/>
    <property type="evidence" value="ECO:0007669"/>
    <property type="project" value="InterPro"/>
</dbReference>
<dbReference type="InterPro" id="IPR003661">
    <property type="entry name" value="HisK_dim/P_dom"/>
</dbReference>
<evidence type="ECO:0000256" key="6">
    <source>
        <dbReference type="ARBA" id="ARBA00022679"/>
    </source>
</evidence>
<keyword evidence="9 17" id="KW-0418">Kinase</keyword>
<dbReference type="EMBL" id="VBUK01000014">
    <property type="protein sequence ID" value="TLF40972.1"/>
    <property type="molecule type" value="Genomic_DNA"/>
</dbReference>
<feature type="transmembrane region" description="Helical" evidence="14">
    <location>
        <begin position="14"/>
        <end position="37"/>
    </location>
</feature>
<keyword evidence="8" id="KW-0547">Nucleotide-binding</keyword>
<evidence type="ECO:0000256" key="12">
    <source>
        <dbReference type="ARBA" id="ARBA00023012"/>
    </source>
</evidence>
<keyword evidence="18" id="KW-1185">Reference proteome</keyword>
<evidence type="ECO:0000256" key="4">
    <source>
        <dbReference type="ARBA" id="ARBA00022475"/>
    </source>
</evidence>
<keyword evidence="12" id="KW-0902">Two-component regulatory system</keyword>
<dbReference type="SMART" id="SM00387">
    <property type="entry name" value="HATPase_c"/>
    <property type="match status" value="1"/>
</dbReference>
<keyword evidence="10" id="KW-0067">ATP-binding</keyword>
<evidence type="ECO:0000256" key="5">
    <source>
        <dbReference type="ARBA" id="ARBA00022553"/>
    </source>
</evidence>
<dbReference type="EC" id="2.7.13.3" evidence="3"/>
<dbReference type="Pfam" id="PF00672">
    <property type="entry name" value="HAMP"/>
    <property type="match status" value="1"/>
</dbReference>
<dbReference type="SUPFAM" id="SSF55874">
    <property type="entry name" value="ATPase domain of HSP90 chaperone/DNA topoisomerase II/histidine kinase"/>
    <property type="match status" value="1"/>
</dbReference>
<dbReference type="PROSITE" id="PS50885">
    <property type="entry name" value="HAMP"/>
    <property type="match status" value="1"/>
</dbReference>
<dbReference type="InterPro" id="IPR050398">
    <property type="entry name" value="HssS/ArlS-like"/>
</dbReference>
<dbReference type="InterPro" id="IPR005467">
    <property type="entry name" value="His_kinase_dom"/>
</dbReference>
<keyword evidence="13 14" id="KW-0472">Membrane</keyword>
<feature type="domain" description="Histidine kinase" evidence="15">
    <location>
        <begin position="278"/>
        <end position="495"/>
    </location>
</feature>
<dbReference type="InterPro" id="IPR036890">
    <property type="entry name" value="HATPase_C_sf"/>
</dbReference>
<comment type="caution">
    <text evidence="17">The sequence shown here is derived from an EMBL/GenBank/DDBJ whole genome shotgun (WGS) entry which is preliminary data.</text>
</comment>
<evidence type="ECO:0000256" key="9">
    <source>
        <dbReference type="ARBA" id="ARBA00022777"/>
    </source>
</evidence>
<accession>A0A5R8LUR4</accession>
<dbReference type="InterPro" id="IPR003594">
    <property type="entry name" value="HATPase_dom"/>
</dbReference>
<evidence type="ECO:0000259" key="15">
    <source>
        <dbReference type="PROSITE" id="PS50109"/>
    </source>
</evidence>
<dbReference type="Pfam" id="PF00512">
    <property type="entry name" value="HisKA"/>
    <property type="match status" value="1"/>
</dbReference>
<dbReference type="AlphaFoldDB" id="A0A5R8LUR4"/>
<dbReference type="Pfam" id="PF02518">
    <property type="entry name" value="HATPase_c"/>
    <property type="match status" value="1"/>
</dbReference>
<dbReference type="PANTHER" id="PTHR45528:SF1">
    <property type="entry name" value="SENSOR HISTIDINE KINASE CPXA"/>
    <property type="match status" value="1"/>
</dbReference>
<dbReference type="Gene3D" id="3.30.565.10">
    <property type="entry name" value="Histidine kinase-like ATPase, C-terminal domain"/>
    <property type="match status" value="1"/>
</dbReference>
<protein>
    <recommendedName>
        <fullName evidence="3">histidine kinase</fullName>
        <ecNumber evidence="3">2.7.13.3</ecNumber>
    </recommendedName>
</protein>
<evidence type="ECO:0000259" key="16">
    <source>
        <dbReference type="PROSITE" id="PS50885"/>
    </source>
</evidence>
<feature type="domain" description="HAMP" evidence="16">
    <location>
        <begin position="211"/>
        <end position="263"/>
    </location>
</feature>
<evidence type="ECO:0000256" key="7">
    <source>
        <dbReference type="ARBA" id="ARBA00022692"/>
    </source>
</evidence>
<comment type="catalytic activity">
    <reaction evidence="1">
        <text>ATP + protein L-histidine = ADP + protein N-phospho-L-histidine.</text>
        <dbReference type="EC" id="2.7.13.3"/>
    </reaction>
</comment>
<gene>
    <name evidence="17" type="ORF">FEK29_16855</name>
</gene>
<dbReference type="Gene3D" id="6.10.340.10">
    <property type="match status" value="1"/>
</dbReference>
<dbReference type="GO" id="GO:0005524">
    <property type="term" value="F:ATP binding"/>
    <property type="evidence" value="ECO:0007669"/>
    <property type="project" value="UniProtKB-KW"/>
</dbReference>
<dbReference type="PANTHER" id="PTHR45528">
    <property type="entry name" value="SENSOR HISTIDINE KINASE CPXA"/>
    <property type="match status" value="1"/>
</dbReference>
<keyword evidence="7 14" id="KW-0812">Transmembrane</keyword>
<comment type="subcellular location">
    <subcellularLocation>
        <location evidence="2">Cell membrane</location>
        <topology evidence="2">Multi-pass membrane protein</topology>
    </subcellularLocation>
</comment>
<evidence type="ECO:0000256" key="8">
    <source>
        <dbReference type="ARBA" id="ARBA00022741"/>
    </source>
</evidence>
<dbReference type="InterPro" id="IPR003660">
    <property type="entry name" value="HAMP_dom"/>
</dbReference>
<feature type="transmembrane region" description="Helical" evidence="14">
    <location>
        <begin position="192"/>
        <end position="213"/>
    </location>
</feature>
<dbReference type="FunFam" id="1.10.287.130:FF:000008">
    <property type="entry name" value="Two-component sensor histidine kinase"/>
    <property type="match status" value="1"/>
</dbReference>
<dbReference type="CDD" id="cd00075">
    <property type="entry name" value="HATPase"/>
    <property type="match status" value="1"/>
</dbReference>
<evidence type="ECO:0000256" key="3">
    <source>
        <dbReference type="ARBA" id="ARBA00012438"/>
    </source>
</evidence>
<dbReference type="Proteomes" id="UP000308382">
    <property type="component" value="Unassembled WGS sequence"/>
</dbReference>
<dbReference type="PROSITE" id="PS50109">
    <property type="entry name" value="HIS_KIN"/>
    <property type="match status" value="1"/>
</dbReference>
<dbReference type="SUPFAM" id="SSF47384">
    <property type="entry name" value="Homodimeric domain of signal transducing histidine kinase"/>
    <property type="match status" value="1"/>
</dbReference>
<keyword evidence="11 14" id="KW-1133">Transmembrane helix</keyword>
<evidence type="ECO:0000313" key="18">
    <source>
        <dbReference type="Proteomes" id="UP000308382"/>
    </source>
</evidence>
<sequence length="502" mass="56762">MKNSLLSISLIRKLILSFLAILVVAGIAYTISSVYLSEKYYAETTQRLHANLAQDLIDEKFTNESPFQGNGEINKALFGDIMHDMMAVNRAIEVYLLNPGGVVQYSIVLDHEAPETNNRKISLEPINTFIENKGQGYFLGEDPKDPSKKQVFSAAKFQKENMEGYIYILLAGRDFLNTRELLFGSYILKMGLGNLMLTLLFTSLLAILSVWYLTKNLRELVHATRRFQQGDLQYRIKDAEKSDLATVTTTFNEMADTILEDMNKLQSIESLRRELIANISHDLRTPLAIIQGYIETLQMKGKELTQEQKDHYLNTIENGSKRLAKLITQLFEYSKLEANQIEPKKEPFLISELANDIYSNYAILAQKKNIHLDLNMDDNLPLVFADISLVERAIQNLMDNALKFTPDDGTITIGILKKNEHVEIHIKDSGPGIQTENQALIFERYRQTKSGKKNEGAGLGLAIVRKIVELHNSTIKVDSTPNDGAKFTFTLPVHGLQQAMPL</sequence>
<reference evidence="17 18" key="1">
    <citation type="journal article" date="2017" name="Int. J. Syst. Evol. Microbiol.">
        <title>Maripseudobacter aurantiacus gen. nov., sp. nov., a novel member of the family Flavobacteriaceae isolated from a sedimentation basin.</title>
        <authorList>
            <person name="Chen C."/>
            <person name="Su Y."/>
            <person name="Tao T."/>
            <person name="Fu G."/>
            <person name="Zhang C."/>
            <person name="Sun C."/>
            <person name="Zhang X."/>
            <person name="Wu M."/>
        </authorList>
    </citation>
    <scope>NUCLEOTIDE SEQUENCE [LARGE SCALE GENOMIC DNA]</scope>
    <source>
        <strain evidence="18">CDA4</strain>
    </source>
</reference>
<evidence type="ECO:0000256" key="14">
    <source>
        <dbReference type="SAM" id="Phobius"/>
    </source>
</evidence>
<proteinExistence type="predicted"/>
<dbReference type="PRINTS" id="PR00344">
    <property type="entry name" value="BCTRLSENSOR"/>
</dbReference>
<dbReference type="RefSeq" id="WP_138259607.1">
    <property type="nucleotide sequence ID" value="NZ_VBUK01000014.1"/>
</dbReference>
<dbReference type="InterPro" id="IPR036097">
    <property type="entry name" value="HisK_dim/P_sf"/>
</dbReference>
<dbReference type="SMART" id="SM00388">
    <property type="entry name" value="HisKA"/>
    <property type="match status" value="1"/>
</dbReference>
<evidence type="ECO:0000256" key="10">
    <source>
        <dbReference type="ARBA" id="ARBA00022840"/>
    </source>
</evidence>
<keyword evidence="6" id="KW-0808">Transferase</keyword>
<dbReference type="CDD" id="cd00082">
    <property type="entry name" value="HisKA"/>
    <property type="match status" value="1"/>
</dbReference>
<keyword evidence="5" id="KW-0597">Phosphoprotein</keyword>
<dbReference type="Gene3D" id="1.10.287.130">
    <property type="match status" value="1"/>
</dbReference>
<dbReference type="InterPro" id="IPR004358">
    <property type="entry name" value="Sig_transdc_His_kin-like_C"/>
</dbReference>
<evidence type="ECO:0000256" key="13">
    <source>
        <dbReference type="ARBA" id="ARBA00023136"/>
    </source>
</evidence>